<evidence type="ECO:0000313" key="1">
    <source>
        <dbReference type="EMBL" id="OGG67551.1"/>
    </source>
</evidence>
<dbReference type="Proteomes" id="UP000178572">
    <property type="component" value="Unassembled WGS sequence"/>
</dbReference>
<comment type="caution">
    <text evidence="1">The sequence shown here is derived from an EMBL/GenBank/DDBJ whole genome shotgun (WGS) entry which is preliminary data.</text>
</comment>
<evidence type="ECO:0000313" key="2">
    <source>
        <dbReference type="Proteomes" id="UP000178572"/>
    </source>
</evidence>
<proteinExistence type="predicted"/>
<dbReference type="AlphaFoldDB" id="A0A1F6E1L4"/>
<name>A0A1F6E1L4_9BACT</name>
<accession>A0A1F6E1L4</accession>
<dbReference type="EMBL" id="MFLN01000005">
    <property type="protein sequence ID" value="OGG67551.1"/>
    <property type="molecule type" value="Genomic_DNA"/>
</dbReference>
<dbReference type="STRING" id="1798500.A3C21_01535"/>
<organism evidence="1 2">
    <name type="scientific">Candidatus Kaiserbacteria bacterium RIFCSPHIGHO2_02_FULL_59_21</name>
    <dbReference type="NCBI Taxonomy" id="1798500"/>
    <lineage>
        <taxon>Bacteria</taxon>
        <taxon>Candidatus Kaiseribacteriota</taxon>
    </lineage>
</organism>
<gene>
    <name evidence="1" type="ORF">A3C21_01535</name>
</gene>
<reference evidence="1 2" key="1">
    <citation type="journal article" date="2016" name="Nat. Commun.">
        <title>Thousands of microbial genomes shed light on interconnected biogeochemical processes in an aquifer system.</title>
        <authorList>
            <person name="Anantharaman K."/>
            <person name="Brown C.T."/>
            <person name="Hug L.A."/>
            <person name="Sharon I."/>
            <person name="Castelle C.J."/>
            <person name="Probst A.J."/>
            <person name="Thomas B.C."/>
            <person name="Singh A."/>
            <person name="Wilkins M.J."/>
            <person name="Karaoz U."/>
            <person name="Brodie E.L."/>
            <person name="Williams K.H."/>
            <person name="Hubbard S.S."/>
            <person name="Banfield J.F."/>
        </authorList>
    </citation>
    <scope>NUCLEOTIDE SEQUENCE [LARGE SCALE GENOMIC DNA]</scope>
</reference>
<protein>
    <submittedName>
        <fullName evidence="1">Uncharacterized protein</fullName>
    </submittedName>
</protein>
<sequence length="295" mass="31162">METHMNYWKLSTIVLALVVLAGVENALPGRAAPPDAARRSVDIEKLAENVIPEDGVALPIRWGNLGKRMVEAGVIDTDAFNQLYAGRGGLSAQGSAMLGGDHGEPVVIGRENAGELLNLFWALGLGNANPILADAEEMMNPAYGGAGGFAATGGWTLANGDPMNHYNAHALVSITPEEQSLVERVSENIHRPCCGNSAHFPDCNHGMAMLGLLELLAANGASEEEMYETALAANSYWFPDTYLVIGQYLAEQGTAWEDADPKEILGVAYSSAEGYQRIMSMVEGPVQNGGGSCGA</sequence>